<dbReference type="Proteomes" id="UP000886602">
    <property type="component" value="Unassembled WGS sequence"/>
</dbReference>
<proteinExistence type="predicted"/>
<protein>
    <submittedName>
        <fullName evidence="1">Uncharacterized protein</fullName>
    </submittedName>
</protein>
<evidence type="ECO:0000313" key="2">
    <source>
        <dbReference type="Proteomes" id="UP000886602"/>
    </source>
</evidence>
<dbReference type="EMBL" id="JADJNC010000035">
    <property type="protein sequence ID" value="MBK7424576.1"/>
    <property type="molecule type" value="Genomic_DNA"/>
</dbReference>
<gene>
    <name evidence="1" type="ORF">IPJ48_16660</name>
</gene>
<dbReference type="AlphaFoldDB" id="A0A9D7I8Q6"/>
<reference evidence="1" key="1">
    <citation type="submission" date="2020-10" db="EMBL/GenBank/DDBJ databases">
        <title>Connecting structure to function with the recovery of over 1000 high-quality activated sludge metagenome-assembled genomes encoding full-length rRNA genes using long-read sequencing.</title>
        <authorList>
            <person name="Singleton C.M."/>
            <person name="Petriglieri F."/>
            <person name="Kristensen J.M."/>
            <person name="Kirkegaard R.H."/>
            <person name="Michaelsen T.Y."/>
            <person name="Andersen M.H."/>
            <person name="Karst S.M."/>
            <person name="Dueholm M.S."/>
            <person name="Nielsen P.H."/>
            <person name="Albertsen M."/>
        </authorList>
    </citation>
    <scope>NUCLEOTIDE SEQUENCE</scope>
    <source>
        <strain evidence="1">EsbW_18-Q3-R4-48_MAXAC.044</strain>
    </source>
</reference>
<name>A0A9D7I8Q6_9RHOO</name>
<accession>A0A9D7I8Q6</accession>
<organism evidence="1 2">
    <name type="scientific">Candidatus Propionivibrio dominans</name>
    <dbReference type="NCBI Taxonomy" id="2954373"/>
    <lineage>
        <taxon>Bacteria</taxon>
        <taxon>Pseudomonadati</taxon>
        <taxon>Pseudomonadota</taxon>
        <taxon>Betaproteobacteria</taxon>
        <taxon>Rhodocyclales</taxon>
        <taxon>Rhodocyclaceae</taxon>
        <taxon>Propionivibrio</taxon>
    </lineage>
</organism>
<evidence type="ECO:0000313" key="1">
    <source>
        <dbReference type="EMBL" id="MBK7424576.1"/>
    </source>
</evidence>
<sequence>MENFYPEFKPSAATSRTDVHLATSKDRHTALIKAARYACRHNFHPYPHMDHAFRWRNLSLFMQPNGNPT</sequence>
<comment type="caution">
    <text evidence="1">The sequence shown here is derived from an EMBL/GenBank/DDBJ whole genome shotgun (WGS) entry which is preliminary data.</text>
</comment>